<protein>
    <submittedName>
        <fullName evidence="2">Uncharacterized protein</fullName>
    </submittedName>
</protein>
<reference evidence="2 3" key="1">
    <citation type="submission" date="2018-10" db="EMBL/GenBank/DDBJ databases">
        <title>Transmission dynamics of multidrug resistant bacteria on intensive care unit surfaces.</title>
        <authorList>
            <person name="D'Souza A.W."/>
            <person name="Potter R.F."/>
            <person name="Wallace M."/>
            <person name="Shupe A."/>
            <person name="Patel S."/>
            <person name="Sun S."/>
            <person name="Gul D."/>
            <person name="Kwon J.H."/>
            <person name="Andleeb S."/>
            <person name="Burnham C.-A.D."/>
            <person name="Dantas G."/>
        </authorList>
    </citation>
    <scope>NUCLEOTIDE SEQUENCE [LARGE SCALE GENOMIC DNA]</scope>
    <source>
        <strain evidence="2 3">PX_177</strain>
    </source>
</reference>
<feature type="transmembrane region" description="Helical" evidence="1">
    <location>
        <begin position="12"/>
        <end position="33"/>
    </location>
</feature>
<proteinExistence type="predicted"/>
<evidence type="ECO:0000256" key="1">
    <source>
        <dbReference type="SAM" id="Phobius"/>
    </source>
</evidence>
<gene>
    <name evidence="2" type="ORF">EGJ28_16005</name>
</gene>
<dbReference type="EMBL" id="RHQL01000010">
    <property type="protein sequence ID" value="RRV08773.1"/>
    <property type="molecule type" value="Genomic_DNA"/>
</dbReference>
<feature type="transmembrane region" description="Helical" evidence="1">
    <location>
        <begin position="64"/>
        <end position="85"/>
    </location>
</feature>
<evidence type="ECO:0000313" key="3">
    <source>
        <dbReference type="Proteomes" id="UP000276506"/>
    </source>
</evidence>
<sequence>MRLLGVEIKHPSPSGLGLAAFVILTFIAVNLVFGEGIGRLFPSLAAFSAGTIAASFGISPLHGWRASLLLLGIATIAFVAVAQITGQTIGS</sequence>
<comment type="caution">
    <text evidence="2">The sequence shown here is derived from an EMBL/GenBank/DDBJ whole genome shotgun (WGS) entry which is preliminary data.</text>
</comment>
<keyword evidence="1" id="KW-1133">Transmembrane helix</keyword>
<dbReference type="AlphaFoldDB" id="A0A3R8VD20"/>
<evidence type="ECO:0000313" key="2">
    <source>
        <dbReference type="EMBL" id="RRV08773.1"/>
    </source>
</evidence>
<organism evidence="2 3">
    <name type="scientific">Stutzerimonas xanthomarina</name>
    <dbReference type="NCBI Taxonomy" id="271420"/>
    <lineage>
        <taxon>Bacteria</taxon>
        <taxon>Pseudomonadati</taxon>
        <taxon>Pseudomonadota</taxon>
        <taxon>Gammaproteobacteria</taxon>
        <taxon>Pseudomonadales</taxon>
        <taxon>Pseudomonadaceae</taxon>
        <taxon>Stutzerimonas</taxon>
    </lineage>
</organism>
<name>A0A3R8VD20_9GAMM</name>
<keyword evidence="1" id="KW-0812">Transmembrane</keyword>
<dbReference type="RefSeq" id="WP_125877927.1">
    <property type="nucleotide sequence ID" value="NZ_RHQL01000010.1"/>
</dbReference>
<keyword evidence="1" id="KW-0472">Membrane</keyword>
<accession>A0A3R8VD20</accession>
<feature type="transmembrane region" description="Helical" evidence="1">
    <location>
        <begin position="40"/>
        <end position="58"/>
    </location>
</feature>
<dbReference type="Proteomes" id="UP000276506">
    <property type="component" value="Unassembled WGS sequence"/>
</dbReference>